<organism evidence="3 4">
    <name type="scientific">Flavobacterium celericrescens</name>
    <dbReference type="NCBI Taxonomy" id="2709780"/>
    <lineage>
        <taxon>Bacteria</taxon>
        <taxon>Pseudomonadati</taxon>
        <taxon>Bacteroidota</taxon>
        <taxon>Flavobacteriia</taxon>
        <taxon>Flavobacteriales</taxon>
        <taxon>Flavobacteriaceae</taxon>
        <taxon>Flavobacterium</taxon>
    </lineage>
</organism>
<evidence type="ECO:0000256" key="2">
    <source>
        <dbReference type="SAM" id="Phobius"/>
    </source>
</evidence>
<name>A0ABX0IIX7_9FLAO</name>
<evidence type="ECO:0000313" key="3">
    <source>
        <dbReference type="EMBL" id="NHM05260.1"/>
    </source>
</evidence>
<evidence type="ECO:0000256" key="1">
    <source>
        <dbReference type="HAMAP-Rule" id="MF_00386"/>
    </source>
</evidence>
<evidence type="ECO:0000313" key="4">
    <source>
        <dbReference type="Proteomes" id="UP000761423"/>
    </source>
</evidence>
<feature type="transmembrane region" description="Helical" evidence="2">
    <location>
        <begin position="12"/>
        <end position="31"/>
    </location>
</feature>
<accession>A0ABX0IIX7</accession>
<gene>
    <name evidence="3" type="primary">yidD</name>
    <name evidence="3" type="ORF">G4L40_11140</name>
</gene>
<dbReference type="RefSeq" id="WP_166237281.1">
    <property type="nucleotide sequence ID" value="NZ_JAAJBV010000009.1"/>
</dbReference>
<dbReference type="NCBIfam" id="TIGR00278">
    <property type="entry name" value="membrane protein insertion efficiency factor YidD"/>
    <property type="match status" value="1"/>
</dbReference>
<dbReference type="Proteomes" id="UP000761423">
    <property type="component" value="Unassembled WGS sequence"/>
</dbReference>
<comment type="function">
    <text evidence="1">Could be involved in insertion of integral membrane proteins into the membrane.</text>
</comment>
<dbReference type="HAMAP" id="MF_00386">
    <property type="entry name" value="UPF0161_YidD"/>
    <property type="match status" value="1"/>
</dbReference>
<keyword evidence="1" id="KW-1003">Cell membrane</keyword>
<keyword evidence="4" id="KW-1185">Reference proteome</keyword>
<dbReference type="EMBL" id="JAAJBV010000009">
    <property type="protein sequence ID" value="NHM05260.1"/>
    <property type="molecule type" value="Genomic_DNA"/>
</dbReference>
<dbReference type="Pfam" id="PF01809">
    <property type="entry name" value="YidD"/>
    <property type="match status" value="1"/>
</dbReference>
<keyword evidence="2" id="KW-1133">Transmembrane helix</keyword>
<sequence length="85" mass="9670">MCSNHSTLKTNGLRRILIFPFIILVRIYQVAISPFTPATCRFEPTCSNYTLQALRKHGLFKGGWLATKRIFSCHPWGKSGYDPVP</sequence>
<dbReference type="PANTHER" id="PTHR33383">
    <property type="entry name" value="MEMBRANE PROTEIN INSERTION EFFICIENCY FACTOR-RELATED"/>
    <property type="match status" value="1"/>
</dbReference>
<keyword evidence="2" id="KW-0812">Transmembrane</keyword>
<dbReference type="InterPro" id="IPR002696">
    <property type="entry name" value="Membr_insert_effic_factor_YidD"/>
</dbReference>
<comment type="similarity">
    <text evidence="1">Belongs to the UPF0161 family.</text>
</comment>
<protein>
    <recommendedName>
        <fullName evidence="1">Putative membrane protein insertion efficiency factor</fullName>
    </recommendedName>
</protein>
<keyword evidence="1 2" id="KW-0472">Membrane</keyword>
<comment type="subcellular location">
    <subcellularLocation>
        <location evidence="1">Cell membrane</location>
        <topology evidence="1">Peripheral membrane protein</topology>
        <orientation evidence="1">Cytoplasmic side</orientation>
    </subcellularLocation>
</comment>
<dbReference type="PANTHER" id="PTHR33383:SF1">
    <property type="entry name" value="MEMBRANE PROTEIN INSERTION EFFICIENCY FACTOR-RELATED"/>
    <property type="match status" value="1"/>
</dbReference>
<dbReference type="SMART" id="SM01234">
    <property type="entry name" value="Haemolytic"/>
    <property type="match status" value="1"/>
</dbReference>
<comment type="caution">
    <text evidence="3">The sequence shown here is derived from an EMBL/GenBank/DDBJ whole genome shotgun (WGS) entry which is preliminary data.</text>
</comment>
<reference evidence="3 4" key="1">
    <citation type="submission" date="2020-02" db="EMBL/GenBank/DDBJ databases">
        <authorList>
            <person name="Chen W.-M."/>
        </authorList>
    </citation>
    <scope>NUCLEOTIDE SEQUENCE [LARGE SCALE GENOMIC DNA]</scope>
    <source>
        <strain evidence="3 4">TWA-26</strain>
    </source>
</reference>
<proteinExistence type="inferred from homology"/>